<dbReference type="AlphaFoldDB" id="A0A8T0L9R3"/>
<dbReference type="PROSITE" id="PS50102">
    <property type="entry name" value="RRM"/>
    <property type="match status" value="1"/>
</dbReference>
<sequence>MQLTSALRKGNSLLFPLSRFLCVRRHSSANLFVEGLSWDTNESILRYAFEKHGEIIEVRVICDHVTSKSRGYGFVRFVSETVAATARKEMNGQILDDRRIRVTYAHEG</sequence>
<evidence type="ECO:0000259" key="3">
    <source>
        <dbReference type="PROSITE" id="PS50102"/>
    </source>
</evidence>
<gene>
    <name evidence="4" type="ORF">HKW66_Vig0031440</name>
</gene>
<dbReference type="EMBL" id="JABFOF010000001">
    <property type="protein sequence ID" value="KAG2408322.1"/>
    <property type="molecule type" value="Genomic_DNA"/>
</dbReference>
<name>A0A8T0L9R3_PHAAN</name>
<evidence type="ECO:0000313" key="4">
    <source>
        <dbReference type="EMBL" id="KAG2408322.1"/>
    </source>
</evidence>
<dbReference type="Pfam" id="PF00076">
    <property type="entry name" value="RRM_1"/>
    <property type="match status" value="1"/>
</dbReference>
<accession>A0A8T0L9R3</accession>
<evidence type="ECO:0000313" key="5">
    <source>
        <dbReference type="Proteomes" id="UP000743370"/>
    </source>
</evidence>
<dbReference type="InterPro" id="IPR052462">
    <property type="entry name" value="SLIRP/GR-RBP-like"/>
</dbReference>
<protein>
    <submittedName>
        <fullName evidence="4">Organelle RRM domain-containing protein</fullName>
    </submittedName>
</protein>
<evidence type="ECO:0000256" key="1">
    <source>
        <dbReference type="ARBA" id="ARBA00022884"/>
    </source>
</evidence>
<dbReference type="InterPro" id="IPR012677">
    <property type="entry name" value="Nucleotide-bd_a/b_plait_sf"/>
</dbReference>
<dbReference type="SUPFAM" id="SSF54928">
    <property type="entry name" value="RNA-binding domain, RBD"/>
    <property type="match status" value="1"/>
</dbReference>
<comment type="caution">
    <text evidence="4">The sequence shown here is derived from an EMBL/GenBank/DDBJ whole genome shotgun (WGS) entry which is preliminary data.</text>
</comment>
<dbReference type="PANTHER" id="PTHR48027">
    <property type="entry name" value="HETEROGENEOUS NUCLEAR RIBONUCLEOPROTEIN 87F-RELATED"/>
    <property type="match status" value="1"/>
</dbReference>
<dbReference type="Proteomes" id="UP000743370">
    <property type="component" value="Unassembled WGS sequence"/>
</dbReference>
<evidence type="ECO:0000256" key="2">
    <source>
        <dbReference type="PROSITE-ProRule" id="PRU00176"/>
    </source>
</evidence>
<keyword evidence="1 2" id="KW-0694">RNA-binding</keyword>
<dbReference type="SMART" id="SM00360">
    <property type="entry name" value="RRM"/>
    <property type="match status" value="1"/>
</dbReference>
<feature type="domain" description="RRM" evidence="3">
    <location>
        <begin position="29"/>
        <end position="107"/>
    </location>
</feature>
<dbReference type="GO" id="GO:0003723">
    <property type="term" value="F:RNA binding"/>
    <property type="evidence" value="ECO:0007669"/>
    <property type="project" value="UniProtKB-UniRule"/>
</dbReference>
<organism evidence="4 5">
    <name type="scientific">Phaseolus angularis</name>
    <name type="common">Azuki bean</name>
    <name type="synonym">Vigna angularis</name>
    <dbReference type="NCBI Taxonomy" id="3914"/>
    <lineage>
        <taxon>Eukaryota</taxon>
        <taxon>Viridiplantae</taxon>
        <taxon>Streptophyta</taxon>
        <taxon>Embryophyta</taxon>
        <taxon>Tracheophyta</taxon>
        <taxon>Spermatophyta</taxon>
        <taxon>Magnoliopsida</taxon>
        <taxon>eudicotyledons</taxon>
        <taxon>Gunneridae</taxon>
        <taxon>Pentapetalae</taxon>
        <taxon>rosids</taxon>
        <taxon>fabids</taxon>
        <taxon>Fabales</taxon>
        <taxon>Fabaceae</taxon>
        <taxon>Papilionoideae</taxon>
        <taxon>50 kb inversion clade</taxon>
        <taxon>NPAAA clade</taxon>
        <taxon>indigoferoid/millettioid clade</taxon>
        <taxon>Phaseoleae</taxon>
        <taxon>Vigna</taxon>
    </lineage>
</organism>
<dbReference type="InterPro" id="IPR000504">
    <property type="entry name" value="RRM_dom"/>
</dbReference>
<reference evidence="4 5" key="1">
    <citation type="submission" date="2020-05" db="EMBL/GenBank/DDBJ databases">
        <title>Vigna angularis (adzuki bean) Var. LongXiaoDou No. 4 denovo assembly.</title>
        <authorList>
            <person name="Xiang H."/>
        </authorList>
    </citation>
    <scope>NUCLEOTIDE SEQUENCE [LARGE SCALE GENOMIC DNA]</scope>
    <source>
        <tissue evidence="4">Leaf</tissue>
    </source>
</reference>
<dbReference type="InterPro" id="IPR035979">
    <property type="entry name" value="RBD_domain_sf"/>
</dbReference>
<dbReference type="Gene3D" id="3.30.70.330">
    <property type="match status" value="1"/>
</dbReference>
<proteinExistence type="predicted"/>